<keyword evidence="10" id="KW-0175">Coiled coil</keyword>
<dbReference type="FunFam" id="1.20.920.10:FF:000009">
    <property type="entry name" value="Protein polybromo-1 isoform 1"/>
    <property type="match status" value="1"/>
</dbReference>
<dbReference type="PROSITE" id="PS50118">
    <property type="entry name" value="HMG_BOX_2"/>
    <property type="match status" value="1"/>
</dbReference>
<proteinExistence type="predicted"/>
<dbReference type="CDD" id="cd04717">
    <property type="entry name" value="BAH_polybromo"/>
    <property type="match status" value="2"/>
</dbReference>
<evidence type="ECO:0000259" key="13">
    <source>
        <dbReference type="PROSITE" id="PS50118"/>
    </source>
</evidence>
<feature type="DNA-binding region" description="HMG box" evidence="9">
    <location>
        <begin position="1549"/>
        <end position="1608"/>
    </location>
</feature>
<evidence type="ECO:0000256" key="10">
    <source>
        <dbReference type="SAM" id="Coils"/>
    </source>
</evidence>
<feature type="domain" description="Bromo" evidence="12">
    <location>
        <begin position="507"/>
        <end position="577"/>
    </location>
</feature>
<comment type="subcellular location">
    <subcellularLocation>
        <location evidence="1">Nucleus</location>
    </subcellularLocation>
</comment>
<name>A0A9N9TBK3_DIABA</name>
<evidence type="ECO:0000256" key="4">
    <source>
        <dbReference type="ARBA" id="ARBA00023015"/>
    </source>
</evidence>
<evidence type="ECO:0000259" key="12">
    <source>
        <dbReference type="PROSITE" id="PS50014"/>
    </source>
</evidence>
<dbReference type="SUPFAM" id="SSF47095">
    <property type="entry name" value="HMG-box"/>
    <property type="match status" value="1"/>
</dbReference>
<dbReference type="InterPro" id="IPR036427">
    <property type="entry name" value="Bromodomain-like_sf"/>
</dbReference>
<evidence type="ECO:0000256" key="8">
    <source>
        <dbReference type="PROSITE-ProRule" id="PRU00035"/>
    </source>
</evidence>
<feature type="domain" description="BAH" evidence="14">
    <location>
        <begin position="1205"/>
        <end position="1322"/>
    </location>
</feature>
<feature type="compositionally biased region" description="Basic and acidic residues" evidence="11">
    <location>
        <begin position="1144"/>
        <end position="1159"/>
    </location>
</feature>
<evidence type="ECO:0000256" key="2">
    <source>
        <dbReference type="ARBA" id="ARBA00022737"/>
    </source>
</evidence>
<feature type="domain" description="BAH" evidence="14">
    <location>
        <begin position="1400"/>
        <end position="1516"/>
    </location>
</feature>
<feature type="domain" description="Bromo" evidence="12">
    <location>
        <begin position="667"/>
        <end position="737"/>
    </location>
</feature>
<dbReference type="PROSITE" id="PS00633">
    <property type="entry name" value="BROMODOMAIN_1"/>
    <property type="match status" value="2"/>
</dbReference>
<dbReference type="InterPro" id="IPR009071">
    <property type="entry name" value="HMG_box_dom"/>
</dbReference>
<keyword evidence="6" id="KW-0804">Transcription</keyword>
<feature type="domain" description="Bromo" evidence="12">
    <location>
        <begin position="802"/>
        <end position="872"/>
    </location>
</feature>
<feature type="domain" description="Bromo" evidence="12">
    <location>
        <begin position="59"/>
        <end position="129"/>
    </location>
</feature>
<organism evidence="15 16">
    <name type="scientific">Diabrotica balteata</name>
    <name type="common">Banded cucumber beetle</name>
    <dbReference type="NCBI Taxonomy" id="107213"/>
    <lineage>
        <taxon>Eukaryota</taxon>
        <taxon>Metazoa</taxon>
        <taxon>Ecdysozoa</taxon>
        <taxon>Arthropoda</taxon>
        <taxon>Hexapoda</taxon>
        <taxon>Insecta</taxon>
        <taxon>Pterygota</taxon>
        <taxon>Neoptera</taxon>
        <taxon>Endopterygota</taxon>
        <taxon>Coleoptera</taxon>
        <taxon>Polyphaga</taxon>
        <taxon>Cucujiformia</taxon>
        <taxon>Chrysomeloidea</taxon>
        <taxon>Chrysomelidae</taxon>
        <taxon>Galerucinae</taxon>
        <taxon>Diabroticina</taxon>
        <taxon>Diabroticites</taxon>
        <taxon>Diabrotica</taxon>
    </lineage>
</organism>
<evidence type="ECO:0008006" key="17">
    <source>
        <dbReference type="Google" id="ProtNLM"/>
    </source>
</evidence>
<dbReference type="InterPro" id="IPR018359">
    <property type="entry name" value="Bromodomain_CS"/>
</dbReference>
<reference evidence="15" key="1">
    <citation type="submission" date="2022-01" db="EMBL/GenBank/DDBJ databases">
        <authorList>
            <person name="King R."/>
        </authorList>
    </citation>
    <scope>NUCLEOTIDE SEQUENCE</scope>
</reference>
<evidence type="ECO:0000256" key="5">
    <source>
        <dbReference type="ARBA" id="ARBA00023117"/>
    </source>
</evidence>
<feature type="compositionally biased region" description="Low complexity" evidence="11">
    <location>
        <begin position="422"/>
        <end position="431"/>
    </location>
</feature>
<evidence type="ECO:0000256" key="7">
    <source>
        <dbReference type="ARBA" id="ARBA00023242"/>
    </source>
</evidence>
<protein>
    <recommendedName>
        <fullName evidence="17">Protein polybromo-1</fullName>
    </recommendedName>
</protein>
<dbReference type="PANTHER" id="PTHR16062">
    <property type="entry name" value="SWI/SNF-RELATED"/>
    <property type="match status" value="1"/>
</dbReference>
<evidence type="ECO:0000256" key="1">
    <source>
        <dbReference type="ARBA" id="ARBA00004123"/>
    </source>
</evidence>
<feature type="region of interest" description="Disordered" evidence="11">
    <location>
        <begin position="330"/>
        <end position="431"/>
    </location>
</feature>
<feature type="compositionally biased region" description="Low complexity" evidence="11">
    <location>
        <begin position="393"/>
        <end position="408"/>
    </location>
</feature>
<dbReference type="GO" id="GO:0006338">
    <property type="term" value="P:chromatin remodeling"/>
    <property type="evidence" value="ECO:0007669"/>
    <property type="project" value="InterPro"/>
</dbReference>
<dbReference type="InterPro" id="IPR001025">
    <property type="entry name" value="BAH_dom"/>
</dbReference>
<dbReference type="GO" id="GO:0016514">
    <property type="term" value="C:SWI/SNF complex"/>
    <property type="evidence" value="ECO:0007669"/>
    <property type="project" value="TreeGrafter"/>
</dbReference>
<feature type="compositionally biased region" description="Polar residues" evidence="11">
    <location>
        <begin position="154"/>
        <end position="201"/>
    </location>
</feature>
<feature type="compositionally biased region" description="Low complexity" evidence="11">
    <location>
        <begin position="1736"/>
        <end position="1762"/>
    </location>
</feature>
<keyword evidence="9" id="KW-0238">DNA-binding</keyword>
<evidence type="ECO:0000256" key="6">
    <source>
        <dbReference type="ARBA" id="ARBA00023163"/>
    </source>
</evidence>
<dbReference type="Gene3D" id="3.30.160.60">
    <property type="entry name" value="Classic Zinc Finger"/>
    <property type="match status" value="1"/>
</dbReference>
<dbReference type="Pfam" id="PF00505">
    <property type="entry name" value="HMG_box"/>
    <property type="match status" value="1"/>
</dbReference>
<dbReference type="Proteomes" id="UP001153709">
    <property type="component" value="Chromosome 8"/>
</dbReference>
<dbReference type="SUPFAM" id="SSF47370">
    <property type="entry name" value="Bromodomain"/>
    <property type="match status" value="6"/>
</dbReference>
<keyword evidence="4" id="KW-0805">Transcription regulation</keyword>
<keyword evidence="7 9" id="KW-0539">Nucleus</keyword>
<dbReference type="PROSITE" id="PS50014">
    <property type="entry name" value="BROMODOMAIN_2"/>
    <property type="match status" value="5"/>
</dbReference>
<evidence type="ECO:0000256" key="9">
    <source>
        <dbReference type="PROSITE-ProRule" id="PRU00267"/>
    </source>
</evidence>
<keyword evidence="3" id="KW-0156">Chromatin regulator</keyword>
<feature type="compositionally biased region" description="Low complexity" evidence="11">
    <location>
        <begin position="360"/>
        <end position="381"/>
    </location>
</feature>
<dbReference type="Gene3D" id="1.20.920.10">
    <property type="entry name" value="Bromodomain-like"/>
    <property type="match status" value="6"/>
</dbReference>
<dbReference type="GO" id="GO:0006368">
    <property type="term" value="P:transcription elongation by RNA polymerase II"/>
    <property type="evidence" value="ECO:0007669"/>
    <property type="project" value="TreeGrafter"/>
</dbReference>
<feature type="compositionally biased region" description="Acidic residues" evidence="11">
    <location>
        <begin position="475"/>
        <end position="487"/>
    </location>
</feature>
<dbReference type="InterPro" id="IPR036910">
    <property type="entry name" value="HMG_box_dom_sf"/>
</dbReference>
<dbReference type="Pfam" id="PF01426">
    <property type="entry name" value="BAH"/>
    <property type="match status" value="2"/>
</dbReference>
<dbReference type="EMBL" id="OU898283">
    <property type="protein sequence ID" value="CAG9839833.1"/>
    <property type="molecule type" value="Genomic_DNA"/>
</dbReference>
<dbReference type="FunFam" id="1.20.920.10:FF:000006">
    <property type="entry name" value="protein polybromo-1 isoform X1"/>
    <property type="match status" value="1"/>
</dbReference>
<dbReference type="SMART" id="SM00297">
    <property type="entry name" value="BROMO"/>
    <property type="match status" value="6"/>
</dbReference>
<feature type="compositionally biased region" description="Basic and acidic residues" evidence="11">
    <location>
        <begin position="204"/>
        <end position="226"/>
    </location>
</feature>
<sequence>MSKRRRAGSLPRYTEEDSLDSLEASTSSGPTAQKRRKLSDPMEICHQLVEILRTHKKDDGTLLSESFIRMPKRRQEPKYYDVVQNPIDLQKIHQKLKMDEYEDIDDLQSDIELLVNNTKSYYKRNTQEFKDAAEILDLFITSKNKLREEEPQPSRRSTQLSNNKSTPNNKPITNNKSTPVTNNKKTPIKQSSPVPQSNAKRSLTRAETRNNVNHDDSSSEKTKDDDNPYEELLNAVLEARDENNKLLHPAFQVLPSRKRYPDYYEVVEQPVDLKTVSTKVQTNKYRFLIEMERDLLLMCKNACLYNEPKSHIYNQAKTLRKFAQTKRIEIDQRRGTMPVLATPNKTNSSPASNVKHSGTRNSLNSTRNSLNSSNNKSTPNSGRPLRSPVVTKSSSLLNSSRTSLNSNRHTPVSVRDRLSTGSVNKNSVSSVNKNVSVRLQRLSTGLSPLSDVGGPKHRKFTGRRSASVNVKEEPVADSDPENPEAEIDMNNPHWKLFETVRTATGTNGMPMSDPFWKLPSRKFYPDYYKEIKNPMSLSQIRQKLVKKGYGTLSEVAGDLTIIFENAKKYNIPASKLYKDAVRLQKLMQSKVQELLDVDQVTTHRVTNKNRKLFTENEIVARRKPGPKPKHLLFGYTPQRGRPPKDSTILKKKLHMLAKFMLDYTTEDGRKPMLAFIEKPSKKLYPEYYEVIAEPIDFLEIESKIKSEQYSGVSDLVKDFKLMFSNCRQFNEENSPIYDDANDLEKYLLKKVAQFKQVHVTPEKPKRERVVLKPYKPRRILSPLEKTLKSFFEAIRYFRDPKDARQISQAFMKLPTKNEYPDYYEVITNPIDMEKISHKIRSNEYESLDDLFADFVLLFDNACKFNEPDSQIYKDALVLQRFLFQTKLQLKEDENTVPDVEAAIQDIFLNLFTNVYNYQDDDGRCYSDSMADLPEHDEVDGKKVRGISLDLIKRRLDKGLYKRLDVFQDDFFACMERARYISRTDSQVFEDSIDLQLYFIQQRDELCKNGELLASPALLYTEEDAKSFIDEIRTEKALKESIDDDTETRCSEDSILKEIHVNEGISNNKEEAVKKENVETKKSSTPMKEINDKEEHSDDEDESSNKNSDKPNNGQKLNSDDESVNKEPIENCKSEESDNNIEGTNGDKDTGSDKGSEKGSKRIFSRKLSVNSDMSLDECVTDIQNQSTEELNGGCMEDESVSFKGRTFLVGDFVYVEAKEKGCEPHILCIERLWENNGQKMLYGNYYFRPAETYHVTTRKFLEREVFKSDSYVAVPLEEVIGRCCVVNVKHYFTMRPEGYDPKDVYVCESRYRTRTRLFKKIKVYPDNPTIKLVPREVPLQPKRVMSVFRERIEKHKDELQELQELEQLLEKEKPNIVAEINMEIDDGNTYYEQFNTVCSGMIKTGDYVYVVADGGKQIIAQIDSIWETKDGKCYFRGPWFLSPSDIPHNPTRLFYKQEVFLSSLEDASPIVSIIGKCHVLELTDWVVYRVTEIPEPDVYICASMYDEINKQLRKLPPGGLKKYTHNPMVTEDEIYFFTRILHPPKKTNKNKVVTGYILYSREVRKQVVQNNPESTFGDISRIVGSEWKSLPTSEKQQWEEKASKLNEETKALSVLEQDQCGSPAVAQVPPPPPVDQVFECMWDNCDYQFEEVSDLIEHCVKDKESQGHVQAFYHENNLTEFNCYWRNCARSKKNVPPFPNITRLIRHVRDMHINKGNGRSVPPENRSKNFKPSSKPPAVSRPTPSATPTAPASNTFNTTSGSVSSSVTAFHASISSVLSPNAQKPQEPMFIAVPPRPQRVLHSEAYIKYIEGLQAENKHITPWEKTLQAAQENTPEPDMEKLKNVTAWLGRKADQHDNVVAALWTLRNQLLKDTLSLHKTL</sequence>
<keyword evidence="16" id="KW-1185">Reference proteome</keyword>
<evidence type="ECO:0000256" key="11">
    <source>
        <dbReference type="SAM" id="MobiDB-lite"/>
    </source>
</evidence>
<feature type="region of interest" description="Disordered" evidence="11">
    <location>
        <begin position="146"/>
        <end position="228"/>
    </location>
</feature>
<accession>A0A9N9TBK3</accession>
<evidence type="ECO:0000313" key="15">
    <source>
        <dbReference type="EMBL" id="CAG9839833.1"/>
    </source>
</evidence>
<feature type="domain" description="HMG box" evidence="13">
    <location>
        <begin position="1549"/>
        <end position="1608"/>
    </location>
</feature>
<feature type="region of interest" description="Disordered" evidence="11">
    <location>
        <begin position="448"/>
        <end position="488"/>
    </location>
</feature>
<feature type="region of interest" description="Disordered" evidence="11">
    <location>
        <begin position="1066"/>
        <end position="1165"/>
    </location>
</feature>
<dbReference type="Pfam" id="PF00439">
    <property type="entry name" value="Bromodomain"/>
    <property type="match status" value="5"/>
</dbReference>
<dbReference type="PROSITE" id="PS51038">
    <property type="entry name" value="BAH"/>
    <property type="match status" value="2"/>
</dbReference>
<dbReference type="InterPro" id="IPR037382">
    <property type="entry name" value="Rsc/polybromo"/>
</dbReference>
<feature type="domain" description="Bromo" evidence="12">
    <location>
        <begin position="243"/>
        <end position="313"/>
    </location>
</feature>
<keyword evidence="2" id="KW-0677">Repeat</keyword>
<feature type="region of interest" description="Disordered" evidence="11">
    <location>
        <begin position="1"/>
        <end position="39"/>
    </location>
</feature>
<keyword evidence="5 8" id="KW-0103">Bromodomain</keyword>
<dbReference type="CDD" id="cd05520">
    <property type="entry name" value="Bromo_polybromo_III"/>
    <property type="match status" value="1"/>
</dbReference>
<dbReference type="SMART" id="SM00439">
    <property type="entry name" value="BAH"/>
    <property type="match status" value="2"/>
</dbReference>
<feature type="compositionally biased region" description="Basic and acidic residues" evidence="11">
    <location>
        <begin position="1067"/>
        <end position="1081"/>
    </location>
</feature>
<feature type="compositionally biased region" description="Basic and acidic residues" evidence="11">
    <location>
        <begin position="1122"/>
        <end position="1135"/>
    </location>
</feature>
<dbReference type="InterPro" id="IPR043151">
    <property type="entry name" value="BAH_sf"/>
</dbReference>
<gene>
    <name evidence="15" type="ORF">DIABBA_LOCUS12560</name>
</gene>
<feature type="compositionally biased region" description="Polar residues" evidence="11">
    <location>
        <begin position="343"/>
        <end position="356"/>
    </location>
</feature>
<feature type="region of interest" description="Disordered" evidence="11">
    <location>
        <begin position="1713"/>
        <end position="1762"/>
    </location>
</feature>
<feature type="coiled-coil region" evidence="10">
    <location>
        <begin position="1345"/>
        <end position="1379"/>
    </location>
</feature>
<evidence type="ECO:0000256" key="3">
    <source>
        <dbReference type="ARBA" id="ARBA00022853"/>
    </source>
</evidence>
<evidence type="ECO:0000259" key="14">
    <source>
        <dbReference type="PROSITE" id="PS51038"/>
    </source>
</evidence>
<dbReference type="PRINTS" id="PR00503">
    <property type="entry name" value="BROMODOMAIN"/>
</dbReference>
<dbReference type="OrthoDB" id="10009055at2759"/>
<dbReference type="CDD" id="cd05526">
    <property type="entry name" value="Bromo_polybromo_VI"/>
    <property type="match status" value="1"/>
</dbReference>
<dbReference type="SMART" id="SM00398">
    <property type="entry name" value="HMG"/>
    <property type="match status" value="1"/>
</dbReference>
<dbReference type="InterPro" id="IPR001487">
    <property type="entry name" value="Bromodomain"/>
</dbReference>
<dbReference type="Gene3D" id="2.30.30.490">
    <property type="match status" value="2"/>
</dbReference>
<dbReference type="GO" id="GO:0016586">
    <property type="term" value="C:RSC-type complex"/>
    <property type="evidence" value="ECO:0007669"/>
    <property type="project" value="InterPro"/>
</dbReference>
<dbReference type="GO" id="GO:0003677">
    <property type="term" value="F:DNA binding"/>
    <property type="evidence" value="ECO:0007669"/>
    <property type="project" value="UniProtKB-UniRule"/>
</dbReference>
<dbReference type="PANTHER" id="PTHR16062:SF19">
    <property type="entry name" value="PROTEIN POLYBROMO-1"/>
    <property type="match status" value="1"/>
</dbReference>
<evidence type="ECO:0000313" key="16">
    <source>
        <dbReference type="Proteomes" id="UP001153709"/>
    </source>
</evidence>
<dbReference type="GO" id="GO:0003682">
    <property type="term" value="F:chromatin binding"/>
    <property type="evidence" value="ECO:0007669"/>
    <property type="project" value="InterPro"/>
</dbReference>